<sequence length="247" mass="27410">MICCDDSILEPSSFEHGQILIETTHMTMIEEVLEVQIDDLSFQVHVVEFEPLLDQQRCSNCERKCSPETLSEDKNKEDVFVVVQQVYLVEEQGNRWTELGGVALIKHLVDFAALQLEAKANGPIRDYFEVMVEPFVNSSQYGKNEKKGKVKTQGVGGVVNLFGVANMIARDQAILHEDGAIVELGKILGASTIGNKKAIIKDIASLIETGDREEKESHYKGVVVECEGLGIIGKKERCSKVIETTPM</sequence>
<evidence type="ECO:0000313" key="2">
    <source>
        <dbReference type="Proteomes" id="UP001396334"/>
    </source>
</evidence>
<accession>A0ABR2STD5</accession>
<name>A0ABR2STD5_9ROSI</name>
<protein>
    <submittedName>
        <fullName evidence="1">Uncharacterized protein</fullName>
    </submittedName>
</protein>
<evidence type="ECO:0000313" key="1">
    <source>
        <dbReference type="EMBL" id="KAK9028409.1"/>
    </source>
</evidence>
<dbReference type="EMBL" id="JBBPBN010000012">
    <property type="protein sequence ID" value="KAK9028409.1"/>
    <property type="molecule type" value="Genomic_DNA"/>
</dbReference>
<dbReference type="Proteomes" id="UP001396334">
    <property type="component" value="Unassembled WGS sequence"/>
</dbReference>
<reference evidence="1 2" key="1">
    <citation type="journal article" date="2024" name="G3 (Bethesda)">
        <title>Genome assembly of Hibiscus sabdariffa L. provides insights into metabolisms of medicinal natural products.</title>
        <authorList>
            <person name="Kim T."/>
        </authorList>
    </citation>
    <scope>NUCLEOTIDE SEQUENCE [LARGE SCALE GENOMIC DNA]</scope>
    <source>
        <strain evidence="1">TK-2024</strain>
        <tissue evidence="1">Old leaves</tissue>
    </source>
</reference>
<gene>
    <name evidence="1" type="ORF">V6N11_068214</name>
</gene>
<proteinExistence type="predicted"/>
<organism evidence="1 2">
    <name type="scientific">Hibiscus sabdariffa</name>
    <name type="common">roselle</name>
    <dbReference type="NCBI Taxonomy" id="183260"/>
    <lineage>
        <taxon>Eukaryota</taxon>
        <taxon>Viridiplantae</taxon>
        <taxon>Streptophyta</taxon>
        <taxon>Embryophyta</taxon>
        <taxon>Tracheophyta</taxon>
        <taxon>Spermatophyta</taxon>
        <taxon>Magnoliopsida</taxon>
        <taxon>eudicotyledons</taxon>
        <taxon>Gunneridae</taxon>
        <taxon>Pentapetalae</taxon>
        <taxon>rosids</taxon>
        <taxon>malvids</taxon>
        <taxon>Malvales</taxon>
        <taxon>Malvaceae</taxon>
        <taxon>Malvoideae</taxon>
        <taxon>Hibiscus</taxon>
    </lineage>
</organism>
<comment type="caution">
    <text evidence="1">The sequence shown here is derived from an EMBL/GenBank/DDBJ whole genome shotgun (WGS) entry which is preliminary data.</text>
</comment>
<keyword evidence="2" id="KW-1185">Reference proteome</keyword>